<feature type="transmembrane region" description="Helical" evidence="3">
    <location>
        <begin position="181"/>
        <end position="205"/>
    </location>
</feature>
<feature type="transmembrane region" description="Helical" evidence="3">
    <location>
        <begin position="260"/>
        <end position="284"/>
    </location>
</feature>
<keyword evidence="2" id="KW-0802">TPR repeat</keyword>
<dbReference type="Proteomes" id="UP001378956">
    <property type="component" value="Unassembled WGS sequence"/>
</dbReference>
<dbReference type="PANTHER" id="PTHR44227">
    <property type="match status" value="1"/>
</dbReference>
<gene>
    <name evidence="4" type="ORF">WAE58_23830</name>
</gene>
<comment type="caution">
    <text evidence="4">The sequence shown here is derived from an EMBL/GenBank/DDBJ whole genome shotgun (WGS) entry which is preliminary data.</text>
</comment>
<dbReference type="EMBL" id="JBBEUB010000012">
    <property type="protein sequence ID" value="MEJ2905496.1"/>
    <property type="molecule type" value="Genomic_DNA"/>
</dbReference>
<feature type="transmembrane region" description="Helical" evidence="3">
    <location>
        <begin position="351"/>
        <end position="370"/>
    </location>
</feature>
<keyword evidence="1" id="KW-0677">Repeat</keyword>
<organism evidence="4 5">
    <name type="scientific">Pedobacter panaciterrae</name>
    <dbReference type="NCBI Taxonomy" id="363849"/>
    <lineage>
        <taxon>Bacteria</taxon>
        <taxon>Pseudomonadati</taxon>
        <taxon>Bacteroidota</taxon>
        <taxon>Sphingobacteriia</taxon>
        <taxon>Sphingobacteriales</taxon>
        <taxon>Sphingobacteriaceae</taxon>
        <taxon>Pedobacter</taxon>
    </lineage>
</organism>
<feature type="transmembrane region" description="Helical" evidence="3">
    <location>
        <begin position="152"/>
        <end position="169"/>
    </location>
</feature>
<feature type="transmembrane region" description="Helical" evidence="3">
    <location>
        <begin position="377"/>
        <end position="396"/>
    </location>
</feature>
<proteinExistence type="predicted"/>
<dbReference type="InterPro" id="IPR052346">
    <property type="entry name" value="O-mannosyl-transferase_TMTC"/>
</dbReference>
<dbReference type="PANTHER" id="PTHR44227:SF3">
    <property type="entry name" value="PROTEIN O-MANNOSYL-TRANSFERASE TMTC4"/>
    <property type="match status" value="1"/>
</dbReference>
<feature type="transmembrane region" description="Helical" evidence="3">
    <location>
        <begin position="9"/>
        <end position="31"/>
    </location>
</feature>
<keyword evidence="3" id="KW-1133">Transmembrane helix</keyword>
<feature type="transmembrane region" description="Helical" evidence="3">
    <location>
        <begin position="89"/>
        <end position="114"/>
    </location>
</feature>
<dbReference type="RefSeq" id="WP_337717934.1">
    <property type="nucleotide sequence ID" value="NZ_JBBEUB010000012.1"/>
</dbReference>
<accession>A0ABU8NTQ1</accession>
<feature type="transmembrane region" description="Helical" evidence="3">
    <location>
        <begin position="320"/>
        <end position="339"/>
    </location>
</feature>
<feature type="transmembrane region" description="Helical" evidence="3">
    <location>
        <begin position="126"/>
        <end position="146"/>
    </location>
</feature>
<evidence type="ECO:0000256" key="1">
    <source>
        <dbReference type="ARBA" id="ARBA00022737"/>
    </source>
</evidence>
<name>A0ABU8NTQ1_9SPHI</name>
<protein>
    <submittedName>
        <fullName evidence="4">Uncharacterized protein</fullName>
    </submittedName>
</protein>
<reference evidence="4 5" key="1">
    <citation type="submission" date="2024-03" db="EMBL/GenBank/DDBJ databases">
        <title>Sequence of Lycoming College Course Isolates.</title>
        <authorList>
            <person name="Plotts O."/>
            <person name="Newman J."/>
        </authorList>
    </citation>
    <scope>NUCLEOTIDE SEQUENCE [LARGE SCALE GENOMIC DNA]</scope>
    <source>
        <strain evidence="4 5">CJB-3</strain>
    </source>
</reference>
<evidence type="ECO:0000256" key="2">
    <source>
        <dbReference type="ARBA" id="ARBA00022803"/>
    </source>
</evidence>
<feature type="transmembrane region" description="Helical" evidence="3">
    <location>
        <begin position="296"/>
        <end position="313"/>
    </location>
</feature>
<keyword evidence="3" id="KW-0812">Transmembrane</keyword>
<sequence>MRYTFKRLLIADTVLMLITGLLYCGAIFNGFQTNWDDQWVVKNVYTISGVNTSNIHDIFFHFYHGQYAPINQIYYTIIYSVFGYDSKAFHLFSILLHIANTLLVLRIILAITNLTVDPSKGNKFRIAFLTALFFGISPIMVESVAWLSASKVVLYAFFYLLSLLSYIKYMEQRQLRYYSIALILFIFSFGAKEQAVILPLCLLFLDFIVKRSLTLEVIFYEKIPFFIISAYFAIITLLSQEASGEGLLSAEAKYPFYQNISFACYSLLQYAYKCLLPIDLNYLYPFPNLPGTLMPLWFWSYLGLFIIIVYAGYHYLQQRWILFGISFFVIHLTTVLHVIPISRHAIIADRYIYVSTIGIFFILSVILENLISKNRFFLIPATLYFFSLFVLGIKQIKVWQDSSSLKYELRQMIMERENENTNGSQNEK</sequence>
<feature type="transmembrane region" description="Helical" evidence="3">
    <location>
        <begin position="217"/>
        <end position="239"/>
    </location>
</feature>
<keyword evidence="5" id="KW-1185">Reference proteome</keyword>
<evidence type="ECO:0000313" key="5">
    <source>
        <dbReference type="Proteomes" id="UP001378956"/>
    </source>
</evidence>
<evidence type="ECO:0000313" key="4">
    <source>
        <dbReference type="EMBL" id="MEJ2905496.1"/>
    </source>
</evidence>
<evidence type="ECO:0000256" key="3">
    <source>
        <dbReference type="SAM" id="Phobius"/>
    </source>
</evidence>
<keyword evidence="3" id="KW-0472">Membrane</keyword>